<dbReference type="eggNOG" id="KOG0543">
    <property type="taxonomic scope" value="Eukaryota"/>
</dbReference>
<evidence type="ECO:0000259" key="19">
    <source>
        <dbReference type="PROSITE" id="PS50059"/>
    </source>
</evidence>
<keyword evidence="13" id="KW-0539">Nucleus</keyword>
<accession>T1FQI2</accession>
<evidence type="ECO:0000256" key="10">
    <source>
        <dbReference type="ARBA" id="ARBA00022990"/>
    </source>
</evidence>
<evidence type="ECO:0000256" key="13">
    <source>
        <dbReference type="ARBA" id="ARBA00023242"/>
    </source>
</evidence>
<feature type="domain" description="PPIase FKBP-type" evidence="19">
    <location>
        <begin position="141"/>
        <end position="225"/>
    </location>
</feature>
<dbReference type="GO" id="GO:0003755">
    <property type="term" value="F:peptidyl-prolyl cis-trans isomerase activity"/>
    <property type="evidence" value="ECO:0007669"/>
    <property type="project" value="UniProtKB-KW"/>
</dbReference>
<dbReference type="InterPro" id="IPR011990">
    <property type="entry name" value="TPR-like_helical_dom_sf"/>
</dbReference>
<evidence type="ECO:0000313" key="22">
    <source>
        <dbReference type="Proteomes" id="UP000015101"/>
    </source>
</evidence>
<proteinExistence type="predicted"/>
<reference evidence="20 22" key="2">
    <citation type="journal article" date="2013" name="Nature">
        <title>Insights into bilaterian evolution from three spiralian genomes.</title>
        <authorList>
            <person name="Simakov O."/>
            <person name="Marletaz F."/>
            <person name="Cho S.J."/>
            <person name="Edsinger-Gonzales E."/>
            <person name="Havlak P."/>
            <person name="Hellsten U."/>
            <person name="Kuo D.H."/>
            <person name="Larsson T."/>
            <person name="Lv J."/>
            <person name="Arendt D."/>
            <person name="Savage R."/>
            <person name="Osoegawa K."/>
            <person name="de Jong P."/>
            <person name="Grimwood J."/>
            <person name="Chapman J.A."/>
            <person name="Shapiro H."/>
            <person name="Aerts A."/>
            <person name="Otillar R.P."/>
            <person name="Terry A.Y."/>
            <person name="Boore J.L."/>
            <person name="Grigoriev I.V."/>
            <person name="Lindberg D.R."/>
            <person name="Seaver E.C."/>
            <person name="Weisblat D.A."/>
            <person name="Putnam N.H."/>
            <person name="Rokhsar D.S."/>
        </authorList>
    </citation>
    <scope>NUCLEOTIDE SEQUENCE</scope>
</reference>
<comment type="subcellular location">
    <subcellularLocation>
        <location evidence="3">Cytoplasm</location>
        <location evidence="3">Cytoskeleton</location>
    </subcellularLocation>
    <subcellularLocation>
        <location evidence="4">Cytoplasm</location>
        <location evidence="4">Cytosol</location>
    </subcellularLocation>
    <subcellularLocation>
        <location evidence="2">Mitochondrion</location>
    </subcellularLocation>
    <subcellularLocation>
        <location evidence="1">Nucleus</location>
    </subcellularLocation>
</comment>
<evidence type="ECO:0000256" key="7">
    <source>
        <dbReference type="ARBA" id="ARBA00022701"/>
    </source>
</evidence>
<keyword evidence="12" id="KW-0963">Cytoplasm</keyword>
<feature type="coiled-coil region" evidence="16">
    <location>
        <begin position="363"/>
        <end position="390"/>
    </location>
</feature>
<dbReference type="GO" id="GO:0005829">
    <property type="term" value="C:cytosol"/>
    <property type="evidence" value="ECO:0000318"/>
    <property type="project" value="GO_Central"/>
</dbReference>
<keyword evidence="7" id="KW-0493">Microtubule</keyword>
<keyword evidence="10" id="KW-0007">Acetylation</keyword>
<dbReference type="Proteomes" id="UP000015101">
    <property type="component" value="Unassembled WGS sequence"/>
</dbReference>
<dbReference type="EMBL" id="KB097143">
    <property type="protein sequence ID" value="ESN98938.1"/>
    <property type="molecule type" value="Genomic_DNA"/>
</dbReference>
<dbReference type="EnsemblMetazoa" id="HelroT188959">
    <property type="protein sequence ID" value="HelroP188959"/>
    <property type="gene ID" value="HelroG188959"/>
</dbReference>
<dbReference type="AlphaFoldDB" id="T1FQI2"/>
<evidence type="ECO:0000256" key="4">
    <source>
        <dbReference type="ARBA" id="ARBA00004514"/>
    </source>
</evidence>
<keyword evidence="12" id="KW-0206">Cytoskeleton</keyword>
<dbReference type="RefSeq" id="XP_009022869.1">
    <property type="nucleotide sequence ID" value="XM_009024621.1"/>
</dbReference>
<feature type="compositionally biased region" description="Polar residues" evidence="17">
    <location>
        <begin position="20"/>
        <end position="29"/>
    </location>
</feature>
<evidence type="ECO:0000256" key="18">
    <source>
        <dbReference type="SAM" id="Phobius"/>
    </source>
</evidence>
<dbReference type="OrthoDB" id="532682at2759"/>
<dbReference type="EMBL" id="AMQM01001080">
    <property type="status" value="NOT_ANNOTATED_CDS"/>
    <property type="molecule type" value="Genomic_DNA"/>
</dbReference>
<feature type="compositionally biased region" description="Acidic residues" evidence="17">
    <location>
        <begin position="1"/>
        <end position="11"/>
    </location>
</feature>
<evidence type="ECO:0000256" key="6">
    <source>
        <dbReference type="ARBA" id="ARBA00022553"/>
    </source>
</evidence>
<evidence type="ECO:0000256" key="14">
    <source>
        <dbReference type="PROSITE-ProRule" id="PRU00277"/>
    </source>
</evidence>
<feature type="repeat" description="TPR" evidence="15">
    <location>
        <begin position="330"/>
        <end position="363"/>
    </location>
</feature>
<keyword evidence="11" id="KW-0496">Mitochondrion</keyword>
<dbReference type="InterPro" id="IPR013105">
    <property type="entry name" value="TPR_2"/>
</dbReference>
<dbReference type="InterPro" id="IPR046357">
    <property type="entry name" value="PPIase_dom_sf"/>
</dbReference>
<dbReference type="Pfam" id="PF07719">
    <property type="entry name" value="TPR_2"/>
    <property type="match status" value="1"/>
</dbReference>
<dbReference type="PANTHER" id="PTHR46512">
    <property type="entry name" value="PEPTIDYLPROLYL ISOMERASE"/>
    <property type="match status" value="1"/>
</dbReference>
<protein>
    <recommendedName>
        <fullName evidence="14">peptidylprolyl isomerase</fullName>
        <ecNumber evidence="14">5.2.1.8</ecNumber>
    </recommendedName>
</protein>
<dbReference type="EC" id="5.2.1.8" evidence="14"/>
<evidence type="ECO:0000256" key="2">
    <source>
        <dbReference type="ARBA" id="ARBA00004173"/>
    </source>
</evidence>
<dbReference type="GO" id="GO:0043066">
    <property type="term" value="P:negative regulation of apoptotic process"/>
    <property type="evidence" value="ECO:0000318"/>
    <property type="project" value="GO_Central"/>
</dbReference>
<keyword evidence="16" id="KW-0175">Coiled coil</keyword>
<dbReference type="PROSITE" id="PS50059">
    <property type="entry name" value="FKBP_PPIASE"/>
    <property type="match status" value="1"/>
</dbReference>
<dbReference type="GO" id="GO:0016020">
    <property type="term" value="C:membrane"/>
    <property type="evidence" value="ECO:0000318"/>
    <property type="project" value="GO_Central"/>
</dbReference>
<dbReference type="GO" id="GO:0044183">
    <property type="term" value="F:protein folding chaperone"/>
    <property type="evidence" value="ECO:0000318"/>
    <property type="project" value="GO_Central"/>
</dbReference>
<evidence type="ECO:0000256" key="12">
    <source>
        <dbReference type="ARBA" id="ARBA00023212"/>
    </source>
</evidence>
<dbReference type="FunCoup" id="T1FQI2">
    <property type="interactions" value="705"/>
</dbReference>
<dbReference type="GO" id="GO:0005740">
    <property type="term" value="C:mitochondrial envelope"/>
    <property type="evidence" value="ECO:0000318"/>
    <property type="project" value="GO_Central"/>
</dbReference>
<feature type="transmembrane region" description="Helical" evidence="18">
    <location>
        <begin position="411"/>
        <end position="431"/>
    </location>
</feature>
<dbReference type="OMA" id="ICVASMK"/>
<keyword evidence="6" id="KW-0597">Phosphoprotein</keyword>
<evidence type="ECO:0000256" key="17">
    <source>
        <dbReference type="SAM" id="MobiDB-lite"/>
    </source>
</evidence>
<evidence type="ECO:0000256" key="15">
    <source>
        <dbReference type="PROSITE-ProRule" id="PRU00339"/>
    </source>
</evidence>
<dbReference type="CTD" id="20211079"/>
<keyword evidence="9 15" id="KW-0802">TPR repeat</keyword>
<dbReference type="InParanoid" id="T1FQI2"/>
<keyword evidence="14" id="KW-0413">Isomerase</keyword>
<dbReference type="Gene3D" id="3.10.50.40">
    <property type="match status" value="1"/>
</dbReference>
<evidence type="ECO:0000313" key="20">
    <source>
        <dbReference type="EMBL" id="ESN98938.1"/>
    </source>
</evidence>
<organism evidence="21 22">
    <name type="scientific">Helobdella robusta</name>
    <name type="common">Californian leech</name>
    <dbReference type="NCBI Taxonomy" id="6412"/>
    <lineage>
        <taxon>Eukaryota</taxon>
        <taxon>Metazoa</taxon>
        <taxon>Spiralia</taxon>
        <taxon>Lophotrochozoa</taxon>
        <taxon>Annelida</taxon>
        <taxon>Clitellata</taxon>
        <taxon>Hirudinea</taxon>
        <taxon>Rhynchobdellida</taxon>
        <taxon>Glossiphoniidae</taxon>
        <taxon>Helobdella</taxon>
    </lineage>
</organism>
<dbReference type="GeneID" id="20211079"/>
<dbReference type="InterPro" id="IPR001179">
    <property type="entry name" value="PPIase_FKBP_dom"/>
</dbReference>
<dbReference type="GO" id="GO:0005874">
    <property type="term" value="C:microtubule"/>
    <property type="evidence" value="ECO:0007669"/>
    <property type="project" value="UniProtKB-KW"/>
</dbReference>
<evidence type="ECO:0000313" key="21">
    <source>
        <dbReference type="EnsemblMetazoa" id="HelroP188959"/>
    </source>
</evidence>
<dbReference type="Pfam" id="PF00254">
    <property type="entry name" value="FKBP_C"/>
    <property type="match status" value="1"/>
</dbReference>
<keyword evidence="18" id="KW-0812">Transmembrane</keyword>
<dbReference type="SUPFAM" id="SSF54534">
    <property type="entry name" value="FKBP-like"/>
    <property type="match status" value="1"/>
</dbReference>
<evidence type="ECO:0000256" key="11">
    <source>
        <dbReference type="ARBA" id="ARBA00023128"/>
    </source>
</evidence>
<dbReference type="SUPFAM" id="SSF48452">
    <property type="entry name" value="TPR-like"/>
    <property type="match status" value="1"/>
</dbReference>
<feature type="region of interest" description="Disordered" evidence="17">
    <location>
        <begin position="1"/>
        <end position="30"/>
    </location>
</feature>
<dbReference type="InterPro" id="IPR050754">
    <property type="entry name" value="FKBP4/5/8-like"/>
</dbReference>
<sequence>MDQEIAIETIEDINTKQETSESNLLSNGFGSDEDLKVVNNGFEKEEVKQSQIKELHSETLSAPLSPDDIKEPEEPNHIEHCPQVNPCNALDSEDIKCSANNEGDELKSAENDGWTLILGHDQIKKRVIMKGDEKACRPRNGQQIQLKCSGKLDDGTVVDVHEKLTLALGEDEHINAFDLCVPLMHPGEVCELVTEARFAYGEKGRKPDIPGNARITYELELLDVQDQQPYSSMPLLTRTNIGESKRERGNELYGRGEFTRSIDAYHRAIKALGDDDEHNNNEDDTTLLQSWLDSRVKCFNNMAAAQMKIDAWEAAARSCDQVLKVQPENVKALFRKGKCLMNQRDTTGAVLCLKKALKLDPNSKVVLQELQKLEKKKQQENEIEKNLYKKMLGTKTEETSNKKLQTSSNKWFWYGFGAVSMAGLSALLMAYHRWS</sequence>
<evidence type="ECO:0000256" key="3">
    <source>
        <dbReference type="ARBA" id="ARBA00004245"/>
    </source>
</evidence>
<keyword evidence="18" id="KW-0472">Membrane</keyword>
<dbReference type="GO" id="GO:0006457">
    <property type="term" value="P:protein folding"/>
    <property type="evidence" value="ECO:0000318"/>
    <property type="project" value="GO_Central"/>
</dbReference>
<dbReference type="Gene3D" id="1.25.40.10">
    <property type="entry name" value="Tetratricopeptide repeat domain"/>
    <property type="match status" value="1"/>
</dbReference>
<evidence type="ECO:0000256" key="1">
    <source>
        <dbReference type="ARBA" id="ARBA00004123"/>
    </source>
</evidence>
<reference evidence="22" key="1">
    <citation type="submission" date="2012-12" db="EMBL/GenBank/DDBJ databases">
        <authorList>
            <person name="Hellsten U."/>
            <person name="Grimwood J."/>
            <person name="Chapman J.A."/>
            <person name="Shapiro H."/>
            <person name="Aerts A."/>
            <person name="Otillar R.P."/>
            <person name="Terry A.Y."/>
            <person name="Boore J.L."/>
            <person name="Simakov O."/>
            <person name="Marletaz F."/>
            <person name="Cho S.-J."/>
            <person name="Edsinger-Gonzales E."/>
            <person name="Havlak P."/>
            <person name="Kuo D.-H."/>
            <person name="Larsson T."/>
            <person name="Lv J."/>
            <person name="Arendt D."/>
            <person name="Savage R."/>
            <person name="Osoegawa K."/>
            <person name="de Jong P."/>
            <person name="Lindberg D.R."/>
            <person name="Seaver E.C."/>
            <person name="Weisblat D.A."/>
            <person name="Putnam N.H."/>
            <person name="Grigoriev I.V."/>
            <person name="Rokhsar D.S."/>
        </authorList>
    </citation>
    <scope>NUCLEOTIDE SEQUENCE</scope>
</reference>
<dbReference type="InterPro" id="IPR019734">
    <property type="entry name" value="TPR_rpt"/>
</dbReference>
<comment type="catalytic activity">
    <reaction evidence="14">
        <text>[protein]-peptidylproline (omega=180) = [protein]-peptidylproline (omega=0)</text>
        <dbReference type="Rhea" id="RHEA:16237"/>
        <dbReference type="Rhea" id="RHEA-COMP:10747"/>
        <dbReference type="Rhea" id="RHEA-COMP:10748"/>
        <dbReference type="ChEBI" id="CHEBI:83833"/>
        <dbReference type="ChEBI" id="CHEBI:83834"/>
        <dbReference type="EC" id="5.2.1.8"/>
    </reaction>
</comment>
<dbReference type="SMART" id="SM00028">
    <property type="entry name" value="TPR"/>
    <property type="match status" value="3"/>
</dbReference>
<dbReference type="PROSITE" id="PS50005">
    <property type="entry name" value="TPR"/>
    <property type="match status" value="1"/>
</dbReference>
<evidence type="ECO:0000256" key="16">
    <source>
        <dbReference type="SAM" id="Coils"/>
    </source>
</evidence>
<dbReference type="STRING" id="6412.T1FQI2"/>
<reference evidence="21" key="3">
    <citation type="submission" date="2015-06" db="UniProtKB">
        <authorList>
            <consortium name="EnsemblMetazoa"/>
        </authorList>
    </citation>
    <scope>IDENTIFICATION</scope>
</reference>
<dbReference type="KEGG" id="hro:HELRODRAFT_188959"/>
<evidence type="ECO:0000256" key="8">
    <source>
        <dbReference type="ARBA" id="ARBA00022737"/>
    </source>
</evidence>
<evidence type="ECO:0000256" key="5">
    <source>
        <dbReference type="ARBA" id="ARBA00022481"/>
    </source>
</evidence>
<keyword evidence="22" id="KW-1185">Reference proteome</keyword>
<name>T1FQI2_HELRO</name>
<dbReference type="GO" id="GO:0005634">
    <property type="term" value="C:nucleus"/>
    <property type="evidence" value="ECO:0007669"/>
    <property type="project" value="UniProtKB-SubCell"/>
</dbReference>
<dbReference type="GO" id="GO:0012505">
    <property type="term" value="C:endomembrane system"/>
    <property type="evidence" value="ECO:0000318"/>
    <property type="project" value="GO_Central"/>
</dbReference>
<keyword evidence="5" id="KW-0488">Methylation</keyword>
<dbReference type="HOGENOM" id="CLU_013615_1_2_1"/>
<keyword evidence="8" id="KW-0677">Repeat</keyword>
<gene>
    <name evidence="21" type="primary">20211079</name>
    <name evidence="20" type="ORF">HELRODRAFT_188959</name>
</gene>
<keyword evidence="14" id="KW-0697">Rotamase</keyword>
<keyword evidence="18" id="KW-1133">Transmembrane helix</keyword>
<dbReference type="PANTHER" id="PTHR46512:SF1">
    <property type="entry name" value="PEPTIDYLPROLYL ISOMERASE"/>
    <property type="match status" value="1"/>
</dbReference>
<evidence type="ECO:0000256" key="9">
    <source>
        <dbReference type="ARBA" id="ARBA00022803"/>
    </source>
</evidence>